<dbReference type="InterPro" id="IPR011009">
    <property type="entry name" value="Kinase-like_dom_sf"/>
</dbReference>
<feature type="region of interest" description="Disordered" evidence="1">
    <location>
        <begin position="245"/>
        <end position="274"/>
    </location>
</feature>
<protein>
    <submittedName>
        <fullName evidence="3">Protein kinase domain containing protein</fullName>
    </submittedName>
</protein>
<keyword evidence="3" id="KW-0808">Transferase</keyword>
<dbReference type="InterPro" id="IPR000719">
    <property type="entry name" value="Prot_kinase_dom"/>
</dbReference>
<dbReference type="PROSITE" id="PS50011">
    <property type="entry name" value="PROTEIN_KINASE_DOM"/>
    <property type="match status" value="1"/>
</dbReference>
<dbReference type="Pfam" id="PF00069">
    <property type="entry name" value="Pkinase"/>
    <property type="match status" value="1"/>
</dbReference>
<dbReference type="PANTHER" id="PTHR24347">
    <property type="entry name" value="SERINE/THREONINE-PROTEIN KINASE"/>
    <property type="match status" value="1"/>
</dbReference>
<feature type="region of interest" description="Disordered" evidence="1">
    <location>
        <begin position="62"/>
        <end position="98"/>
    </location>
</feature>
<reference evidence="3 4" key="1">
    <citation type="submission" date="2021-06" db="EMBL/GenBank/DDBJ databases">
        <title>Genome sequence of Babesia caballi.</title>
        <authorList>
            <person name="Yamagishi J."/>
            <person name="Kidaka T."/>
            <person name="Ochi A."/>
        </authorList>
    </citation>
    <scope>NUCLEOTIDE SEQUENCE [LARGE SCALE GENOMIC DNA]</scope>
    <source>
        <strain evidence="3">USDA-D6B2</strain>
    </source>
</reference>
<dbReference type="RefSeq" id="XP_067717391.1">
    <property type="nucleotide sequence ID" value="XM_067861290.1"/>
</dbReference>
<evidence type="ECO:0000313" key="4">
    <source>
        <dbReference type="Proteomes" id="UP001497744"/>
    </source>
</evidence>
<keyword evidence="4" id="KW-1185">Reference proteome</keyword>
<gene>
    <name evidence="3" type="ORF">BcabD6B2_47570</name>
</gene>
<sequence>MMGGRSRGMKDVTKKDESVEAFKTLVLLKKELITALQNELAHAHRECAAIEEYNGGEPVAGCKERTHSKASVRTDSQSTGSEARMQSFETDTEGPGSSLLTWESQELQAAERRWSTQLDENIKCVMEDLSQSNTRSVSLDEVEAIQQSIEQLKGAYLKAVKERENNKKLWLRLKMYSNTRRDALEDICRPYGVVLPKEEVPERRIVKSASIDRQSQMTEPLKTIPTLYYPGKRNVVRGGYADLTPETSGASSVDVLQPPVGEKPEAEANAESGTTMEEFIRQTNSTEDFHKTASKIYRQYGGGRMTLKLFNNIADFLVQSLSLPAINRGPVSKMLRIYGIRPGMVLDEETFVLMYWEVAHIVRRAVDVLQCVNVTGLHGQAQGGQWQDDGVFVDISELYVFKNKLQSGDACTKFLACEVATGEMRVVDILPKSSKMPTFERISMEVSRLAQLQKQHLALYMGAYQDLNSVYVVSEYCEGGSLLSNISAKHEAEYTMGFVHLVMTQVIEAILYLHCNNLVHGSLTVDKVMLHEAEYDHVKLRDVGLQGLLDAEVRGSALTKAHVAPEARGGGATHKSDIWSAGVVLAFLVTGVAPDEHADYGEYRRAVMTQLAASRVFERDEELSDLVCKMISVDPNDRPTAFEVITHPWYNRAGHANTAPGCFRSMVKPINRLVALKRLHTDIIRILEAQAALHVCRVRKFLDTVQLLKRLRRDRVSVADLRRALQTEDMPPQMVDNIIVLVAFDREEAAVDNFLTALTRWRNGEVALAWAEFYRQVPERPYAMSRASFSRFLADTRGRLLPREDIHRVCNALAVEERVSWTDFVRYIG</sequence>
<dbReference type="EMBL" id="BPLF01000004">
    <property type="protein sequence ID" value="GIX65322.1"/>
    <property type="molecule type" value="Genomic_DNA"/>
</dbReference>
<evidence type="ECO:0000313" key="3">
    <source>
        <dbReference type="EMBL" id="GIX65322.1"/>
    </source>
</evidence>
<feature type="domain" description="Protein kinase" evidence="2">
    <location>
        <begin position="399"/>
        <end position="650"/>
    </location>
</feature>
<dbReference type="GO" id="GO:0004672">
    <property type="term" value="F:protein kinase activity"/>
    <property type="evidence" value="ECO:0007669"/>
    <property type="project" value="InterPro"/>
</dbReference>
<name>A0AAV4M0B0_BABCB</name>
<dbReference type="Proteomes" id="UP001497744">
    <property type="component" value="Unassembled WGS sequence"/>
</dbReference>
<proteinExistence type="predicted"/>
<dbReference type="AlphaFoldDB" id="A0AAV4M0B0"/>
<dbReference type="GO" id="GO:0005524">
    <property type="term" value="F:ATP binding"/>
    <property type="evidence" value="ECO:0007669"/>
    <property type="project" value="InterPro"/>
</dbReference>
<evidence type="ECO:0000259" key="2">
    <source>
        <dbReference type="PROSITE" id="PS50011"/>
    </source>
</evidence>
<dbReference type="GeneID" id="94196803"/>
<comment type="caution">
    <text evidence="3">The sequence shown here is derived from an EMBL/GenBank/DDBJ whole genome shotgun (WGS) entry which is preliminary data.</text>
</comment>
<organism evidence="3 4">
    <name type="scientific">Babesia caballi</name>
    <dbReference type="NCBI Taxonomy" id="5871"/>
    <lineage>
        <taxon>Eukaryota</taxon>
        <taxon>Sar</taxon>
        <taxon>Alveolata</taxon>
        <taxon>Apicomplexa</taxon>
        <taxon>Aconoidasida</taxon>
        <taxon>Piroplasmida</taxon>
        <taxon>Babesiidae</taxon>
        <taxon>Babesia</taxon>
    </lineage>
</organism>
<accession>A0AAV4M0B0</accession>
<keyword evidence="3" id="KW-0418">Kinase</keyword>
<feature type="compositionally biased region" description="Polar residues" evidence="1">
    <location>
        <begin position="69"/>
        <end position="81"/>
    </location>
</feature>
<dbReference type="Gene3D" id="1.10.510.10">
    <property type="entry name" value="Transferase(Phosphotransferase) domain 1"/>
    <property type="match status" value="1"/>
</dbReference>
<dbReference type="SUPFAM" id="SSF56112">
    <property type="entry name" value="Protein kinase-like (PK-like)"/>
    <property type="match status" value="1"/>
</dbReference>
<evidence type="ECO:0000256" key="1">
    <source>
        <dbReference type="SAM" id="MobiDB-lite"/>
    </source>
</evidence>